<accession>A0A1F5KH60</accession>
<comment type="caution">
    <text evidence="1">The sequence shown here is derived from an EMBL/GenBank/DDBJ whole genome shotgun (WGS) entry which is preliminary data.</text>
</comment>
<reference evidence="1 2" key="1">
    <citation type="journal article" date="2016" name="Nat. Commun.">
        <title>Thousands of microbial genomes shed light on interconnected biogeochemical processes in an aquifer system.</title>
        <authorList>
            <person name="Anantharaman K."/>
            <person name="Brown C.T."/>
            <person name="Hug L.A."/>
            <person name="Sharon I."/>
            <person name="Castelle C.J."/>
            <person name="Probst A.J."/>
            <person name="Thomas B.C."/>
            <person name="Singh A."/>
            <person name="Wilkins M.J."/>
            <person name="Karaoz U."/>
            <person name="Brodie E.L."/>
            <person name="Williams K.H."/>
            <person name="Hubbard S.S."/>
            <person name="Banfield J.F."/>
        </authorList>
    </citation>
    <scope>NUCLEOTIDE SEQUENCE [LARGE SCALE GENOMIC DNA]</scope>
</reference>
<gene>
    <name evidence="1" type="ORF">A3D25_05230</name>
</gene>
<name>A0A1F5KH60_9BACT</name>
<dbReference type="Proteomes" id="UP000177328">
    <property type="component" value="Unassembled WGS sequence"/>
</dbReference>
<evidence type="ECO:0000313" key="1">
    <source>
        <dbReference type="EMBL" id="OGE40252.1"/>
    </source>
</evidence>
<protein>
    <submittedName>
        <fullName evidence="1">Uncharacterized protein</fullName>
    </submittedName>
</protein>
<dbReference type="AlphaFoldDB" id="A0A1F5KH60"/>
<proteinExistence type="predicted"/>
<organism evidence="1 2">
    <name type="scientific">Candidatus Daviesbacteria bacterium RIFCSPHIGHO2_02_FULL_43_12</name>
    <dbReference type="NCBI Taxonomy" id="1797776"/>
    <lineage>
        <taxon>Bacteria</taxon>
        <taxon>Candidatus Daviesiibacteriota</taxon>
    </lineage>
</organism>
<evidence type="ECO:0000313" key="2">
    <source>
        <dbReference type="Proteomes" id="UP000177328"/>
    </source>
</evidence>
<dbReference type="EMBL" id="MFDD01000013">
    <property type="protein sequence ID" value="OGE40252.1"/>
    <property type="molecule type" value="Genomic_DNA"/>
</dbReference>
<sequence length="104" mass="11800">MKIIVVMIIILASVSYFMSKSGVPGKAPVWTLPTTISSEQAIENVKKLPEVQQYLKRVPSGKVEVDNELEGEYNIHIYEVINGHTATFNWYRVSLKSGEVRQEF</sequence>